<feature type="domain" description="Serine dehydratase-like alpha subunit" evidence="2">
    <location>
        <begin position="85"/>
        <end position="418"/>
    </location>
</feature>
<evidence type="ECO:0000256" key="1">
    <source>
        <dbReference type="HAMAP-Rule" id="MF_01845"/>
    </source>
</evidence>
<dbReference type="AlphaFoldDB" id="A0A9D9IDC4"/>
<dbReference type="Pfam" id="PF03313">
    <property type="entry name" value="SDH_alpha"/>
    <property type="match status" value="1"/>
</dbReference>
<name>A0A9D9IDC4_9SPIO</name>
<comment type="caution">
    <text evidence="3">The sequence shown here is derived from an EMBL/GenBank/DDBJ whole genome shotgun (WGS) entry which is preliminary data.</text>
</comment>
<dbReference type="EMBL" id="JADIMF010000139">
    <property type="protein sequence ID" value="MBO8469764.1"/>
    <property type="molecule type" value="Genomic_DNA"/>
</dbReference>
<dbReference type="GO" id="GO:0080146">
    <property type="term" value="F:L-cysteine desulfhydrase activity"/>
    <property type="evidence" value="ECO:0007669"/>
    <property type="project" value="TreeGrafter"/>
</dbReference>
<evidence type="ECO:0000313" key="3">
    <source>
        <dbReference type="EMBL" id="MBO8469764.1"/>
    </source>
</evidence>
<dbReference type="PANTHER" id="PTHR30501:SF2">
    <property type="entry name" value="UPF0597 PROTEIN YHAM"/>
    <property type="match status" value="1"/>
</dbReference>
<sequence length="427" mass="44576">MLNRKRIDILLEKEIIEAMGCTEPAAAALAGAKAAELFGMKPERGEAVVSPNMMKNAMGVSIPNTSLHGIRAAVSLGIAIHKSSAGLSVLSTVTDKERKEAAEFPLEVKIDENAPSLYVKVVVYGQGHSASAVISGEHDRFTSLELDGVVLSEATMFFPECQSFSEDSFLATLTLGDVVEYASSLSDGIKGLLRKAVSENRAISDEGLRNEWGLSVGRIMTASLPSVPGTLQEAFTMAAAAAAAGSDARMAGSVLPVMINSGSGNQGITVTVPVSILAEYLGKSEDEMLSAVAISELVGLVLTSFKDRLSALCGAFTAAIGTACAYSYLLGGDISTMDATINNMIGNLSGIICDGAKDTCALKIYTSLTAASIAVTLAMNGKRAGGEAGIVGDDSLSSIDHLTRISHEGMEETNRTILRIMLEKTPR</sequence>
<dbReference type="Proteomes" id="UP000810292">
    <property type="component" value="Unassembled WGS sequence"/>
</dbReference>
<dbReference type="GO" id="GO:0019450">
    <property type="term" value="P:L-cysteine catabolic process to pyruvate"/>
    <property type="evidence" value="ECO:0007669"/>
    <property type="project" value="TreeGrafter"/>
</dbReference>
<dbReference type="HAMAP" id="MF_01845">
    <property type="entry name" value="UPF0597"/>
    <property type="match status" value="1"/>
</dbReference>
<evidence type="ECO:0000313" key="4">
    <source>
        <dbReference type="Proteomes" id="UP000810292"/>
    </source>
</evidence>
<organism evidence="3 4">
    <name type="scientific">Candidatus Ornithospirochaeta stercoravium</name>
    <dbReference type="NCBI Taxonomy" id="2840897"/>
    <lineage>
        <taxon>Bacteria</taxon>
        <taxon>Pseudomonadati</taxon>
        <taxon>Spirochaetota</taxon>
        <taxon>Spirochaetia</taxon>
        <taxon>Spirochaetales</taxon>
        <taxon>Spirochaetaceae</taxon>
        <taxon>Spirochaetaceae incertae sedis</taxon>
        <taxon>Candidatus Ornithospirochaeta</taxon>
    </lineage>
</organism>
<comment type="similarity">
    <text evidence="1">Belongs to the UPF0597 family.</text>
</comment>
<reference evidence="3" key="1">
    <citation type="submission" date="2020-10" db="EMBL/GenBank/DDBJ databases">
        <authorList>
            <person name="Gilroy R."/>
        </authorList>
    </citation>
    <scope>NUCLEOTIDE SEQUENCE</scope>
    <source>
        <strain evidence="3">14700</strain>
    </source>
</reference>
<protein>
    <recommendedName>
        <fullName evidence="1">UPF0597 protein IAA72_08275</fullName>
    </recommendedName>
</protein>
<proteinExistence type="inferred from homology"/>
<dbReference type="PIRSF" id="PIRSF006054">
    <property type="entry name" value="UCP006054"/>
    <property type="match status" value="1"/>
</dbReference>
<dbReference type="InterPro" id="IPR021144">
    <property type="entry name" value="UPF0597"/>
</dbReference>
<gene>
    <name evidence="3" type="ORF">IAA72_08275</name>
</gene>
<accession>A0A9D9IDC4</accession>
<evidence type="ECO:0000259" key="2">
    <source>
        <dbReference type="Pfam" id="PF03313"/>
    </source>
</evidence>
<dbReference type="PANTHER" id="PTHR30501">
    <property type="entry name" value="UPF0597 PROTEIN YHAM"/>
    <property type="match status" value="1"/>
</dbReference>
<reference evidence="3" key="2">
    <citation type="journal article" date="2021" name="PeerJ">
        <title>Extensive microbial diversity within the chicken gut microbiome revealed by metagenomics and culture.</title>
        <authorList>
            <person name="Gilroy R."/>
            <person name="Ravi A."/>
            <person name="Getino M."/>
            <person name="Pursley I."/>
            <person name="Horton D.L."/>
            <person name="Alikhan N.F."/>
            <person name="Baker D."/>
            <person name="Gharbi K."/>
            <person name="Hall N."/>
            <person name="Watson M."/>
            <person name="Adriaenssens E.M."/>
            <person name="Foster-Nyarko E."/>
            <person name="Jarju S."/>
            <person name="Secka A."/>
            <person name="Antonio M."/>
            <person name="Oren A."/>
            <person name="Chaudhuri R.R."/>
            <person name="La Ragione R."/>
            <person name="Hildebrand F."/>
            <person name="Pallen M.J."/>
        </authorList>
    </citation>
    <scope>NUCLEOTIDE SEQUENCE</scope>
    <source>
        <strain evidence="3">14700</strain>
    </source>
</reference>
<dbReference type="InterPro" id="IPR005130">
    <property type="entry name" value="Ser_deHydtase-like_asu"/>
</dbReference>